<feature type="transmembrane region" description="Helical" evidence="1">
    <location>
        <begin position="99"/>
        <end position="120"/>
    </location>
</feature>
<dbReference type="InterPro" id="IPR018817">
    <property type="entry name" value="7TM_GPCR_serpentine_rcpt_Srz"/>
</dbReference>
<organism evidence="2 3">
    <name type="scientific">Caenorhabditis nigoni</name>
    <dbReference type="NCBI Taxonomy" id="1611254"/>
    <lineage>
        <taxon>Eukaryota</taxon>
        <taxon>Metazoa</taxon>
        <taxon>Ecdysozoa</taxon>
        <taxon>Nematoda</taxon>
        <taxon>Chromadorea</taxon>
        <taxon>Rhabditida</taxon>
        <taxon>Rhabditina</taxon>
        <taxon>Rhabditomorpha</taxon>
        <taxon>Rhabditoidea</taxon>
        <taxon>Rhabditidae</taxon>
        <taxon>Peloderinae</taxon>
        <taxon>Caenorhabditis</taxon>
    </lineage>
</organism>
<sequence length="160" mass="18345">MGTGVQLYGRFSRTKNIFKTSKLANFQIGFFTLNCVLIVSSFLYVPIVISIKKLSNLRVVQETQPQKYIIWQAMITMMVKSISLPVAALYLYYDNQYEIDITLVILFLIITDIILLPLIIQISYLSCNKRNVEAFFHILFCRNLCKSAVEPDIVESSDSV</sequence>
<feature type="transmembrane region" description="Helical" evidence="1">
    <location>
        <begin position="28"/>
        <end position="49"/>
    </location>
</feature>
<keyword evidence="3" id="KW-1185">Reference proteome</keyword>
<evidence type="ECO:0000313" key="2">
    <source>
        <dbReference type="EMBL" id="PIC31285.1"/>
    </source>
</evidence>
<dbReference type="PANTHER" id="PTHR31720">
    <property type="entry name" value="SERPENTINE RECEPTOR, CLASS Z-RELATED"/>
    <property type="match status" value="1"/>
</dbReference>
<gene>
    <name evidence="2" type="primary">Cnig_chr_IV.g12036</name>
    <name evidence="2" type="ORF">B9Z55_012036</name>
</gene>
<dbReference type="Proteomes" id="UP000230233">
    <property type="component" value="Chromosome IV"/>
</dbReference>
<feature type="transmembrane region" description="Helical" evidence="1">
    <location>
        <begin position="69"/>
        <end position="93"/>
    </location>
</feature>
<evidence type="ECO:0000256" key="1">
    <source>
        <dbReference type="SAM" id="Phobius"/>
    </source>
</evidence>
<protein>
    <recommendedName>
        <fullName evidence="4">Serpentine receptor class gamma</fullName>
    </recommendedName>
</protein>
<evidence type="ECO:0008006" key="4">
    <source>
        <dbReference type="Google" id="ProtNLM"/>
    </source>
</evidence>
<proteinExistence type="predicted"/>
<accession>A0A2G5TVF0</accession>
<keyword evidence="1" id="KW-1133">Transmembrane helix</keyword>
<dbReference type="EMBL" id="PDUG01000004">
    <property type="protein sequence ID" value="PIC31285.1"/>
    <property type="molecule type" value="Genomic_DNA"/>
</dbReference>
<reference evidence="3" key="1">
    <citation type="submission" date="2017-10" db="EMBL/GenBank/DDBJ databases">
        <title>Rapid genome shrinkage in a self-fertile nematode reveals novel sperm competition proteins.</title>
        <authorList>
            <person name="Yin D."/>
            <person name="Schwarz E.M."/>
            <person name="Thomas C.G."/>
            <person name="Felde R.L."/>
            <person name="Korf I.F."/>
            <person name="Cutter A.D."/>
            <person name="Schartner C.M."/>
            <person name="Ralston E.J."/>
            <person name="Meyer B.J."/>
            <person name="Haag E.S."/>
        </authorList>
    </citation>
    <scope>NUCLEOTIDE SEQUENCE [LARGE SCALE GENOMIC DNA]</scope>
    <source>
        <strain evidence="3">JU1422</strain>
    </source>
</reference>
<comment type="caution">
    <text evidence="2">The sequence shown here is derived from an EMBL/GenBank/DDBJ whole genome shotgun (WGS) entry which is preliminary data.</text>
</comment>
<dbReference type="PANTHER" id="PTHR31720:SF3">
    <property type="entry name" value="SERPENTINE RECEPTOR, CLASS Z-RELATED"/>
    <property type="match status" value="1"/>
</dbReference>
<dbReference type="AlphaFoldDB" id="A0A2G5TVF0"/>
<name>A0A2G5TVF0_9PELO</name>
<keyword evidence="1" id="KW-0472">Membrane</keyword>
<dbReference type="Pfam" id="PF10325">
    <property type="entry name" value="7TM_GPCR_Srz"/>
    <property type="match status" value="1"/>
</dbReference>
<keyword evidence="1" id="KW-0812">Transmembrane</keyword>
<evidence type="ECO:0000313" key="3">
    <source>
        <dbReference type="Proteomes" id="UP000230233"/>
    </source>
</evidence>